<dbReference type="SUPFAM" id="SSF161098">
    <property type="entry name" value="MetI-like"/>
    <property type="match status" value="1"/>
</dbReference>
<evidence type="ECO:0000256" key="5">
    <source>
        <dbReference type="ARBA" id="ARBA00022692"/>
    </source>
</evidence>
<evidence type="ECO:0000256" key="8">
    <source>
        <dbReference type="RuleBase" id="RU363032"/>
    </source>
</evidence>
<sequence>MGFEFSRMIELMPEIWVAFGQTLYMIGISLAVAIILGLPLGVLLFVTDRGLFLENRIIQSSFGFVINMVRSIPFIILLVALIPLTDLIVGRTIGPAAASVSLSVAAIPFFARIVESALREIDKGVIEAAVAVGATPWMIIKDVLLPEAKTSIVQGVTLTIISLVAYSAMAGVVGGGGIGDLAIRFGYYRYDNTIMIVTVVILIILVQLIQQIGDWTSKAIDKR</sequence>
<dbReference type="PROSITE" id="PS50928">
    <property type="entry name" value="ABC_TM1"/>
    <property type="match status" value="1"/>
</dbReference>
<dbReference type="InterPro" id="IPR035906">
    <property type="entry name" value="MetI-like_sf"/>
</dbReference>
<keyword evidence="7 8" id="KW-0472">Membrane</keyword>
<feature type="transmembrane region" description="Helical" evidence="8">
    <location>
        <begin position="88"/>
        <end position="111"/>
    </location>
</feature>
<evidence type="ECO:0000256" key="1">
    <source>
        <dbReference type="ARBA" id="ARBA00004651"/>
    </source>
</evidence>
<dbReference type="RefSeq" id="WP_041121539.1">
    <property type="nucleotide sequence ID" value="NZ_JXRQ01000015.1"/>
</dbReference>
<evidence type="ECO:0000256" key="6">
    <source>
        <dbReference type="ARBA" id="ARBA00022989"/>
    </source>
</evidence>
<dbReference type="OrthoDB" id="9793490at2"/>
<keyword evidence="11" id="KW-1185">Reference proteome</keyword>
<evidence type="ECO:0000313" key="10">
    <source>
        <dbReference type="EMBL" id="KIL51403.1"/>
    </source>
</evidence>
<feature type="transmembrane region" description="Helical" evidence="8">
    <location>
        <begin position="152"/>
        <end position="173"/>
    </location>
</feature>
<feature type="transmembrane region" description="Helical" evidence="8">
    <location>
        <begin position="194"/>
        <end position="213"/>
    </location>
</feature>
<protein>
    <submittedName>
        <fullName evidence="10">Methionine ABC transporter permease</fullName>
    </submittedName>
</protein>
<dbReference type="Pfam" id="PF00528">
    <property type="entry name" value="BPD_transp_1"/>
    <property type="match status" value="1"/>
</dbReference>
<gene>
    <name evidence="10" type="ORF">KP77_09150</name>
</gene>
<evidence type="ECO:0000256" key="4">
    <source>
        <dbReference type="ARBA" id="ARBA00022475"/>
    </source>
</evidence>
<dbReference type="PATRIC" id="fig|135826.4.peg.909"/>
<dbReference type="PANTHER" id="PTHR30450:SF1">
    <property type="entry name" value="D-METHIONINE TRANSPORT SYSTEM PERMEASE PROTEIN METI-RELATED"/>
    <property type="match status" value="1"/>
</dbReference>
<evidence type="ECO:0000256" key="3">
    <source>
        <dbReference type="ARBA" id="ARBA00022448"/>
    </source>
</evidence>
<keyword evidence="3 8" id="KW-0813">Transport</keyword>
<organism evidence="10 11">
    <name type="scientific">Jeotgalibacillus alimentarius</name>
    <dbReference type="NCBI Taxonomy" id="135826"/>
    <lineage>
        <taxon>Bacteria</taxon>
        <taxon>Bacillati</taxon>
        <taxon>Bacillota</taxon>
        <taxon>Bacilli</taxon>
        <taxon>Bacillales</taxon>
        <taxon>Caryophanaceae</taxon>
        <taxon>Jeotgalibacillus</taxon>
    </lineage>
</organism>
<evidence type="ECO:0000256" key="7">
    <source>
        <dbReference type="ARBA" id="ARBA00023136"/>
    </source>
</evidence>
<dbReference type="InterPro" id="IPR000515">
    <property type="entry name" value="MetI-like"/>
</dbReference>
<feature type="transmembrane region" description="Helical" evidence="8">
    <location>
        <begin position="58"/>
        <end position="82"/>
    </location>
</feature>
<dbReference type="AlphaFoldDB" id="A0A0C2W5T9"/>
<dbReference type="CDD" id="cd06261">
    <property type="entry name" value="TM_PBP2"/>
    <property type="match status" value="1"/>
</dbReference>
<keyword evidence="5 8" id="KW-0812">Transmembrane</keyword>
<name>A0A0C2W5T9_9BACL</name>
<keyword evidence="6 8" id="KW-1133">Transmembrane helix</keyword>
<evidence type="ECO:0000256" key="2">
    <source>
        <dbReference type="ARBA" id="ARBA00007069"/>
    </source>
</evidence>
<comment type="caution">
    <text evidence="10">The sequence shown here is derived from an EMBL/GenBank/DDBJ whole genome shotgun (WGS) entry which is preliminary data.</text>
</comment>
<reference evidence="10 11" key="1">
    <citation type="submission" date="2015-01" db="EMBL/GenBank/DDBJ databases">
        <title>Genome sequence of Jeotgalibacillus alimentarius.</title>
        <authorList>
            <person name="Goh K.M."/>
            <person name="Chan K.-G."/>
            <person name="Yaakop A.S."/>
            <person name="Ee R."/>
            <person name="Gan H.M."/>
            <person name="Chan C.S."/>
        </authorList>
    </citation>
    <scope>NUCLEOTIDE SEQUENCE [LARGE SCALE GENOMIC DNA]</scope>
    <source>
        <strain evidence="10 11">YKJ-13</strain>
    </source>
</reference>
<accession>A0A0C2W5T9</accession>
<dbReference type="Gene3D" id="1.10.3720.10">
    <property type="entry name" value="MetI-like"/>
    <property type="match status" value="1"/>
</dbReference>
<evidence type="ECO:0000259" key="9">
    <source>
        <dbReference type="PROSITE" id="PS50928"/>
    </source>
</evidence>
<dbReference type="FunFam" id="1.10.3720.10:FF:000002">
    <property type="entry name" value="D-methionine ABC transporter permease MetI"/>
    <property type="match status" value="1"/>
</dbReference>
<comment type="similarity">
    <text evidence="2">Belongs to the binding-protein-dependent transport system permease family. CysTW subfamily.</text>
</comment>
<dbReference type="EMBL" id="JXRQ01000015">
    <property type="protein sequence ID" value="KIL51403.1"/>
    <property type="molecule type" value="Genomic_DNA"/>
</dbReference>
<proteinExistence type="inferred from homology"/>
<keyword evidence="4" id="KW-1003">Cell membrane</keyword>
<dbReference type="GO" id="GO:0048473">
    <property type="term" value="P:D-methionine transmembrane transport"/>
    <property type="evidence" value="ECO:0007669"/>
    <property type="project" value="TreeGrafter"/>
</dbReference>
<comment type="subcellular location">
    <subcellularLocation>
        <location evidence="1 8">Cell membrane</location>
        <topology evidence="1 8">Multi-pass membrane protein</topology>
    </subcellularLocation>
</comment>
<dbReference type="PANTHER" id="PTHR30450">
    <property type="entry name" value="ABC TRANSPORTER PERMEASE"/>
    <property type="match status" value="1"/>
</dbReference>
<dbReference type="Proteomes" id="UP000031950">
    <property type="component" value="Unassembled WGS sequence"/>
</dbReference>
<feature type="transmembrane region" description="Helical" evidence="8">
    <location>
        <begin position="22"/>
        <end position="46"/>
    </location>
</feature>
<dbReference type="InterPro" id="IPR051322">
    <property type="entry name" value="AA_ABC_Transporter_Permease"/>
</dbReference>
<feature type="domain" description="ABC transmembrane type-1" evidence="9">
    <location>
        <begin position="19"/>
        <end position="213"/>
    </location>
</feature>
<dbReference type="GO" id="GO:0005886">
    <property type="term" value="C:plasma membrane"/>
    <property type="evidence" value="ECO:0007669"/>
    <property type="project" value="UniProtKB-SubCell"/>
</dbReference>
<evidence type="ECO:0000313" key="11">
    <source>
        <dbReference type="Proteomes" id="UP000031950"/>
    </source>
</evidence>
<dbReference type="STRING" id="135826.KP77_09150"/>